<dbReference type="Gene3D" id="2.130.10.10">
    <property type="entry name" value="YVTN repeat-like/Quinoprotein amine dehydrogenase"/>
    <property type="match status" value="1"/>
</dbReference>
<dbReference type="Pfam" id="PF00400">
    <property type="entry name" value="WD40"/>
    <property type="match status" value="1"/>
</dbReference>
<organism evidence="7 8">
    <name type="scientific">Babesia divergens</name>
    <dbReference type="NCBI Taxonomy" id="32595"/>
    <lineage>
        <taxon>Eukaryota</taxon>
        <taxon>Sar</taxon>
        <taxon>Alveolata</taxon>
        <taxon>Apicomplexa</taxon>
        <taxon>Aconoidasida</taxon>
        <taxon>Piroplasmida</taxon>
        <taxon>Babesiidae</taxon>
        <taxon>Babesia</taxon>
    </lineage>
</organism>
<keyword evidence="8" id="KW-1185">Reference proteome</keyword>
<keyword evidence="4" id="KW-0539">Nucleus</keyword>
<reference evidence="7" key="2">
    <citation type="submission" date="2021-05" db="EMBL/GenBank/DDBJ databases">
        <authorList>
            <person name="Pain A."/>
        </authorList>
    </citation>
    <scope>NUCLEOTIDE SEQUENCE</scope>
    <source>
        <strain evidence="7">1802A</strain>
    </source>
</reference>
<sequence>MKEDDQEQHSAEEIHAELQNGSLPEYDLEDSSFLLPTKIDRRGLSRMINDLLGLQTPVAFDILFNDEPLRTTLAEKLEEQKIQSESTVKLVYTLAITEPEETEVDNVNDWIAGIAFTQHAGYFATACYDGNITLYNATNIVKVMDFVTANRSASAIALHSASDMENNIELVCGHMNGLLEVYCINTSAKKPTRALIATSQSDTDTIEAIAIHMKGSFLAAAGNGNDIFVYDNLYTLLRSHDSDHVEPLLTLSRHKKTVMCIKFLQLAEPILVSASIDWHIAIWDVAKGTLLSIYNCGKSLTCLDVSEDCSELFTGHEEGTIGVWELRCKGDGAQPKAADDFSNCTLTPRVSASMFERSVMAVKVNPKNTNLLSAISLDGCSVLIDKRFVKIPLQSVTFKHQDDPDRGTACCWVSAHEIVCTTASGSVRKLQFKELTSLE</sequence>
<dbReference type="InterPro" id="IPR012972">
    <property type="entry name" value="NLE"/>
</dbReference>
<dbReference type="Pfam" id="PF08154">
    <property type="entry name" value="NLE"/>
    <property type="match status" value="1"/>
</dbReference>
<gene>
    <name evidence="7" type="ORF">X943_001742</name>
</gene>
<name>A0AAD9LEP2_BABDI</name>
<protein>
    <submittedName>
        <fullName evidence="7">WD domain, G-beta repeat containing protein</fullName>
    </submittedName>
</protein>
<evidence type="ECO:0000256" key="3">
    <source>
        <dbReference type="ARBA" id="ARBA00022737"/>
    </source>
</evidence>
<feature type="domain" description="NLE" evidence="6">
    <location>
        <begin position="24"/>
        <end position="75"/>
    </location>
</feature>
<dbReference type="PANTHER" id="PTHR19855:SF11">
    <property type="entry name" value="RIBOSOME BIOGENESIS PROTEIN WDR12"/>
    <property type="match status" value="1"/>
</dbReference>
<dbReference type="InterPro" id="IPR015943">
    <property type="entry name" value="WD40/YVTN_repeat-like_dom_sf"/>
</dbReference>
<dbReference type="GO" id="GO:0005730">
    <property type="term" value="C:nucleolus"/>
    <property type="evidence" value="ECO:0007669"/>
    <property type="project" value="UniProtKB-SubCell"/>
</dbReference>
<dbReference type="EMBL" id="JAHBMH010000073">
    <property type="protein sequence ID" value="KAK1932992.1"/>
    <property type="molecule type" value="Genomic_DNA"/>
</dbReference>
<proteinExistence type="predicted"/>
<dbReference type="SMART" id="SM00320">
    <property type="entry name" value="WD40"/>
    <property type="match status" value="5"/>
</dbReference>
<dbReference type="SUPFAM" id="SSF50978">
    <property type="entry name" value="WD40 repeat-like"/>
    <property type="match status" value="1"/>
</dbReference>
<accession>A0AAD9LEP2</accession>
<evidence type="ECO:0000256" key="5">
    <source>
        <dbReference type="PROSITE-ProRule" id="PRU00221"/>
    </source>
</evidence>
<dbReference type="AlphaFoldDB" id="A0AAD9LEP2"/>
<dbReference type="Proteomes" id="UP001195914">
    <property type="component" value="Unassembled WGS sequence"/>
</dbReference>
<keyword evidence="3" id="KW-0677">Repeat</keyword>
<evidence type="ECO:0000313" key="8">
    <source>
        <dbReference type="Proteomes" id="UP001195914"/>
    </source>
</evidence>
<comment type="caution">
    <text evidence="7">The sequence shown here is derived from an EMBL/GenBank/DDBJ whole genome shotgun (WGS) entry which is preliminary data.</text>
</comment>
<comment type="subcellular location">
    <subcellularLocation>
        <location evidence="1">Nucleus</location>
        <location evidence="1">Nucleolus</location>
    </subcellularLocation>
</comment>
<dbReference type="InterPro" id="IPR001680">
    <property type="entry name" value="WD40_rpt"/>
</dbReference>
<evidence type="ECO:0000313" key="7">
    <source>
        <dbReference type="EMBL" id="KAK1932992.1"/>
    </source>
</evidence>
<dbReference type="InterPro" id="IPR019775">
    <property type="entry name" value="WD40_repeat_CS"/>
</dbReference>
<evidence type="ECO:0000256" key="4">
    <source>
        <dbReference type="ARBA" id="ARBA00023242"/>
    </source>
</evidence>
<dbReference type="PROSITE" id="PS00678">
    <property type="entry name" value="WD_REPEATS_1"/>
    <property type="match status" value="1"/>
</dbReference>
<evidence type="ECO:0000256" key="1">
    <source>
        <dbReference type="ARBA" id="ARBA00004604"/>
    </source>
</evidence>
<evidence type="ECO:0000259" key="6">
    <source>
        <dbReference type="Pfam" id="PF08154"/>
    </source>
</evidence>
<evidence type="ECO:0000256" key="2">
    <source>
        <dbReference type="ARBA" id="ARBA00022574"/>
    </source>
</evidence>
<dbReference type="PROSITE" id="PS50082">
    <property type="entry name" value="WD_REPEATS_2"/>
    <property type="match status" value="1"/>
</dbReference>
<feature type="repeat" description="WD" evidence="5">
    <location>
        <begin position="251"/>
        <end position="293"/>
    </location>
</feature>
<dbReference type="PANTHER" id="PTHR19855">
    <property type="entry name" value="WD40 REPEAT PROTEIN 12, 37"/>
    <property type="match status" value="1"/>
</dbReference>
<keyword evidence="2 5" id="KW-0853">WD repeat</keyword>
<reference evidence="7" key="1">
    <citation type="journal article" date="2014" name="Nucleic Acids Res.">
        <title>The evolutionary dynamics of variant antigen genes in Babesia reveal a history of genomic innovation underlying host-parasite interaction.</title>
        <authorList>
            <person name="Jackson A.P."/>
            <person name="Otto T.D."/>
            <person name="Darby A."/>
            <person name="Ramaprasad A."/>
            <person name="Xia D."/>
            <person name="Echaide I.E."/>
            <person name="Farber M."/>
            <person name="Gahlot S."/>
            <person name="Gamble J."/>
            <person name="Gupta D."/>
            <person name="Gupta Y."/>
            <person name="Jackson L."/>
            <person name="Malandrin L."/>
            <person name="Malas T.B."/>
            <person name="Moussa E."/>
            <person name="Nair M."/>
            <person name="Reid A.J."/>
            <person name="Sanders M."/>
            <person name="Sharma J."/>
            <person name="Tracey A."/>
            <person name="Quail M.A."/>
            <person name="Weir W."/>
            <person name="Wastling J.M."/>
            <person name="Hall N."/>
            <person name="Willadsen P."/>
            <person name="Lingelbach K."/>
            <person name="Shiels B."/>
            <person name="Tait A."/>
            <person name="Berriman M."/>
            <person name="Allred D.R."/>
            <person name="Pain A."/>
        </authorList>
    </citation>
    <scope>NUCLEOTIDE SEQUENCE</scope>
    <source>
        <strain evidence="7">1802A</strain>
    </source>
</reference>
<dbReference type="InterPro" id="IPR036322">
    <property type="entry name" value="WD40_repeat_dom_sf"/>
</dbReference>